<evidence type="ECO:0000313" key="3">
    <source>
        <dbReference type="EMBL" id="TQM61405.1"/>
    </source>
</evidence>
<dbReference type="PANTHER" id="PTHR34580:SF3">
    <property type="entry name" value="PROTEIN PAFB"/>
    <property type="match status" value="1"/>
</dbReference>
<comment type="caution">
    <text evidence="3">The sequence shown here is derived from an EMBL/GenBank/DDBJ whole genome shotgun (WGS) entry which is preliminary data.</text>
</comment>
<dbReference type="PANTHER" id="PTHR34580">
    <property type="match status" value="1"/>
</dbReference>
<dbReference type="InterPro" id="IPR026881">
    <property type="entry name" value="WYL_dom"/>
</dbReference>
<proteinExistence type="predicted"/>
<dbReference type="GO" id="GO:0000502">
    <property type="term" value="C:proteasome complex"/>
    <property type="evidence" value="ECO:0007669"/>
    <property type="project" value="UniProtKB-KW"/>
</dbReference>
<dbReference type="PROSITE" id="PS52050">
    <property type="entry name" value="WYL"/>
    <property type="match status" value="1"/>
</dbReference>
<reference evidence="3 4" key="1">
    <citation type="submission" date="2019-06" db="EMBL/GenBank/DDBJ databases">
        <title>Sequencing the genomes of 1000 actinobacteria strains.</title>
        <authorList>
            <person name="Klenk H.-P."/>
        </authorList>
    </citation>
    <scope>NUCLEOTIDE SEQUENCE [LARGE SCALE GENOMIC DNA]</scope>
    <source>
        <strain evidence="3 4">DSM 18031</strain>
    </source>
</reference>
<name>A0A543HSU1_9MICO</name>
<accession>A0A543HSU1</accession>
<dbReference type="Proteomes" id="UP000318331">
    <property type="component" value="Unassembled WGS sequence"/>
</dbReference>
<keyword evidence="4" id="KW-1185">Reference proteome</keyword>
<dbReference type="Pfam" id="PF13280">
    <property type="entry name" value="WYL"/>
    <property type="match status" value="1"/>
</dbReference>
<dbReference type="InterPro" id="IPR057727">
    <property type="entry name" value="WCX_dom"/>
</dbReference>
<feature type="domain" description="WYL" evidence="1">
    <location>
        <begin position="160"/>
        <end position="224"/>
    </location>
</feature>
<sequence length="331" mass="36404">MPEFTRKPVSSEKRLFSLVLALIASDIGLTKQQILSSVYGYADRYAVGKDNSTLERQFERDKDSVRELGIPLDAVDAPDSNGNTQLTRYRIVKSGYNSPEDLTFTSRERALLALASTVWREGSLSAESRRSLMKLSSQGISAESGLVGYSPRVHTREVSFAPLMRAIQAGVGAEFDYRKPGESRANTRRVEPLALVSYEGRWHLYSHDFAAHAPRTFLLARIVSPVMTLRLDDSVRKPGADYGARALAELRQLAAEQVAVISIRPETDAEARLGPRGHAAAVENQHVTGFIDGHLFADELAGFGPEVTVVSPPTLVSAVKARLERAKIRNE</sequence>
<dbReference type="EMBL" id="VFPN01000003">
    <property type="protein sequence ID" value="TQM61405.1"/>
    <property type="molecule type" value="Genomic_DNA"/>
</dbReference>
<evidence type="ECO:0000313" key="4">
    <source>
        <dbReference type="Proteomes" id="UP000318331"/>
    </source>
</evidence>
<dbReference type="AlphaFoldDB" id="A0A543HSU1"/>
<organism evidence="3 4">
    <name type="scientific">Klugiella xanthotipulae</name>
    <dbReference type="NCBI Taxonomy" id="244735"/>
    <lineage>
        <taxon>Bacteria</taxon>
        <taxon>Bacillati</taxon>
        <taxon>Actinomycetota</taxon>
        <taxon>Actinomycetes</taxon>
        <taxon>Micrococcales</taxon>
        <taxon>Microbacteriaceae</taxon>
        <taxon>Klugiella</taxon>
    </lineage>
</organism>
<dbReference type="Pfam" id="PF25583">
    <property type="entry name" value="WCX"/>
    <property type="match status" value="1"/>
</dbReference>
<protein>
    <submittedName>
        <fullName evidence="3">Proteasome accessory factor B</fullName>
    </submittedName>
</protein>
<gene>
    <name evidence="3" type="ORF">FB466_2358</name>
</gene>
<dbReference type="OrthoDB" id="3268930at2"/>
<keyword evidence="3" id="KW-0647">Proteasome</keyword>
<evidence type="ECO:0000259" key="2">
    <source>
        <dbReference type="Pfam" id="PF25583"/>
    </source>
</evidence>
<dbReference type="RefSeq" id="WP_141918521.1">
    <property type="nucleotide sequence ID" value="NZ_BAAAYS010000006.1"/>
</dbReference>
<dbReference type="InterPro" id="IPR051534">
    <property type="entry name" value="CBASS_pafABC_assoc_protein"/>
</dbReference>
<evidence type="ECO:0000259" key="1">
    <source>
        <dbReference type="Pfam" id="PF13280"/>
    </source>
</evidence>
<feature type="domain" description="WCX" evidence="2">
    <location>
        <begin position="294"/>
        <end position="326"/>
    </location>
</feature>